<evidence type="ECO:0000259" key="2">
    <source>
        <dbReference type="PROSITE" id="PS51677"/>
    </source>
</evidence>
<feature type="domain" description="NodB homology" evidence="2">
    <location>
        <begin position="85"/>
        <end position="274"/>
    </location>
</feature>
<proteinExistence type="predicted"/>
<reference evidence="3 4" key="1">
    <citation type="submission" date="2019-01" db="EMBL/GenBank/DDBJ databases">
        <title>Draft genomes of a novel of Aminipila strains.</title>
        <authorList>
            <person name="Ma S."/>
        </authorList>
    </citation>
    <scope>NUCLEOTIDE SEQUENCE [LARGE SCALE GENOMIC DNA]</scope>
    <source>
        <strain evidence="4">JN-39</strain>
    </source>
</reference>
<dbReference type="PANTHER" id="PTHR10587">
    <property type="entry name" value="GLYCOSYL TRANSFERASE-RELATED"/>
    <property type="match status" value="1"/>
</dbReference>
<dbReference type="EMBL" id="CP035281">
    <property type="protein sequence ID" value="QAT43350.1"/>
    <property type="molecule type" value="Genomic_DNA"/>
</dbReference>
<organism evidence="3 4">
    <name type="scientific">Aminipila luticellarii</name>
    <dbReference type="NCBI Taxonomy" id="2507160"/>
    <lineage>
        <taxon>Bacteria</taxon>
        <taxon>Bacillati</taxon>
        <taxon>Bacillota</taxon>
        <taxon>Clostridia</taxon>
        <taxon>Peptostreptococcales</taxon>
        <taxon>Anaerovoracaceae</taxon>
        <taxon>Aminipila</taxon>
    </lineage>
</organism>
<dbReference type="PANTHER" id="PTHR10587:SF125">
    <property type="entry name" value="POLYSACCHARIDE DEACETYLASE YHEN-RELATED"/>
    <property type="match status" value="1"/>
</dbReference>
<dbReference type="OrthoDB" id="258610at2"/>
<dbReference type="InterPro" id="IPR050248">
    <property type="entry name" value="Polysacc_deacetylase_ArnD"/>
</dbReference>
<keyword evidence="1" id="KW-1133">Transmembrane helix</keyword>
<accession>A0A410PWT9</accession>
<dbReference type="GO" id="GO:0016810">
    <property type="term" value="F:hydrolase activity, acting on carbon-nitrogen (but not peptide) bonds"/>
    <property type="evidence" value="ECO:0007669"/>
    <property type="project" value="InterPro"/>
</dbReference>
<evidence type="ECO:0000313" key="3">
    <source>
        <dbReference type="EMBL" id="QAT43350.1"/>
    </source>
</evidence>
<name>A0A410PWT9_9FIRM</name>
<dbReference type="SUPFAM" id="SSF88713">
    <property type="entry name" value="Glycoside hydrolase/deacetylase"/>
    <property type="match status" value="1"/>
</dbReference>
<dbReference type="KEGG" id="amij:EQM06_09040"/>
<protein>
    <recommendedName>
        <fullName evidence="2">NodB homology domain-containing protein</fullName>
    </recommendedName>
</protein>
<dbReference type="RefSeq" id="WP_128746075.1">
    <property type="nucleotide sequence ID" value="NZ_CP035281.1"/>
</dbReference>
<dbReference type="GO" id="GO:0005975">
    <property type="term" value="P:carbohydrate metabolic process"/>
    <property type="evidence" value="ECO:0007669"/>
    <property type="project" value="InterPro"/>
</dbReference>
<feature type="transmembrane region" description="Helical" evidence="1">
    <location>
        <begin position="12"/>
        <end position="33"/>
    </location>
</feature>
<dbReference type="Gene3D" id="3.20.20.370">
    <property type="entry name" value="Glycoside hydrolase/deacetylase"/>
    <property type="match status" value="1"/>
</dbReference>
<evidence type="ECO:0000256" key="1">
    <source>
        <dbReference type="SAM" id="Phobius"/>
    </source>
</evidence>
<dbReference type="InterPro" id="IPR011330">
    <property type="entry name" value="Glyco_hydro/deAcase_b/a-brl"/>
</dbReference>
<gene>
    <name evidence="3" type="ORF">EQM06_09040</name>
</gene>
<dbReference type="PROSITE" id="PS51677">
    <property type="entry name" value="NODB"/>
    <property type="match status" value="1"/>
</dbReference>
<keyword evidence="1" id="KW-0472">Membrane</keyword>
<dbReference type="AlphaFoldDB" id="A0A410PWT9"/>
<dbReference type="Pfam" id="PF01522">
    <property type="entry name" value="Polysacc_deac_1"/>
    <property type="match status" value="1"/>
</dbReference>
<sequence length="285" mass="31555">MKERSVAFYKRLIVFTALSAIIVIACLLTFLIGNKLDFWSEEPAAEKNVPAASKTIEHQIVTSAAGEKENPEEPVPDKIAGEVQKTVYLTFDDGSSSNTPQILDILAENHIQATFFFNTSESQTADNIIQEAYDGGHAIGVLTSTDGGYHALYSSVGSYLQDFEQSYGRILRITGEPPTILRFPGGSINGYDKNRYPDLIKAVAHKGMVYFDWNVCADDGSGNMSKEAMIANATKLPEKSEECILLMHDNGNDDTCEALQEIIRFYKEHGYEFKKLTADVKPITF</sequence>
<dbReference type="InterPro" id="IPR002509">
    <property type="entry name" value="NODB_dom"/>
</dbReference>
<dbReference type="Proteomes" id="UP000287601">
    <property type="component" value="Chromosome"/>
</dbReference>
<dbReference type="PROSITE" id="PS51257">
    <property type="entry name" value="PROKAR_LIPOPROTEIN"/>
    <property type="match status" value="1"/>
</dbReference>
<evidence type="ECO:0000313" key="4">
    <source>
        <dbReference type="Proteomes" id="UP000287601"/>
    </source>
</evidence>
<keyword evidence="1" id="KW-0812">Transmembrane</keyword>
<keyword evidence="4" id="KW-1185">Reference proteome</keyword>